<accession>A0ABQ8LWP6</accession>
<sequence length="444" mass="50101">MKIHVQLTFVRLLNEKMSAIQLTLPEEIWISVFGFLSDSDKGNVRLSCTYFKQLIDHWSLWKDSVIVLQNVYNHDFWKILRQRKIRSVVVQKTTAKVLQQIATWLPWIGSVTLVQCGDGTALVTLGALKHLKRLVIRQCCCRNLTSSLLSLRQLTHLCLCEVNRASISEISAAISQLVNLTSLHYHDDKNPIHKAALHGLLRSLPNLKHLSLRLGPKHGILPDDYFCPTKACGHLGVTPDAEFGLSSLELLNYEDPCLSPVAFNGLSSLTKLTVHYKQWLESSKLCRLSEWLQGLHALSELNISLGFPLRLYADSIPRTVQRLSLMGVKAELASVRIMGEQVPDLLHLHLDLCCHDISDVITEIPQVFPKLQILKARQHNVPESVFLCLQRLPRLKQLVILDAHKGLSPAVLNVTQKLTIQTNNRIHVVHSKSKDQTTCSCGFY</sequence>
<dbReference type="InterPro" id="IPR036047">
    <property type="entry name" value="F-box-like_dom_sf"/>
</dbReference>
<dbReference type="Gene3D" id="1.20.1280.50">
    <property type="match status" value="1"/>
</dbReference>
<comment type="caution">
    <text evidence="2">The sequence shown here is derived from an EMBL/GenBank/DDBJ whole genome shotgun (WGS) entry which is preliminary data.</text>
</comment>
<evidence type="ECO:0000313" key="2">
    <source>
        <dbReference type="EMBL" id="KAI2654401.1"/>
    </source>
</evidence>
<dbReference type="PROSITE" id="PS50181">
    <property type="entry name" value="FBOX"/>
    <property type="match status" value="1"/>
</dbReference>
<dbReference type="EMBL" id="JACTAM010000017">
    <property type="protein sequence ID" value="KAI2654401.1"/>
    <property type="molecule type" value="Genomic_DNA"/>
</dbReference>
<dbReference type="SUPFAM" id="SSF52058">
    <property type="entry name" value="L domain-like"/>
    <property type="match status" value="1"/>
</dbReference>
<feature type="domain" description="F-box" evidence="1">
    <location>
        <begin position="18"/>
        <end position="64"/>
    </location>
</feature>
<dbReference type="Pfam" id="PF12937">
    <property type="entry name" value="F-box-like"/>
    <property type="match status" value="1"/>
</dbReference>
<gene>
    <name evidence="2" type="ORF">H4Q32_011119</name>
</gene>
<protein>
    <submittedName>
        <fullName evidence="2">Toll-like receptor 4</fullName>
    </submittedName>
</protein>
<name>A0ABQ8LWP6_LABRO</name>
<dbReference type="InterPro" id="IPR032675">
    <property type="entry name" value="LRR_dom_sf"/>
</dbReference>
<keyword evidence="3" id="KW-1185">Reference proteome</keyword>
<dbReference type="PANTHER" id="PTHR47186">
    <property type="entry name" value="LEUCINE-RICH REPEAT-CONTAINING PROTEIN 57"/>
    <property type="match status" value="1"/>
</dbReference>
<dbReference type="SUPFAM" id="SSF81383">
    <property type="entry name" value="F-box domain"/>
    <property type="match status" value="1"/>
</dbReference>
<dbReference type="PANTHER" id="PTHR47186:SF3">
    <property type="entry name" value="OS09G0267800 PROTEIN"/>
    <property type="match status" value="1"/>
</dbReference>
<reference evidence="2 3" key="1">
    <citation type="submission" date="2022-01" db="EMBL/GenBank/DDBJ databases">
        <title>A high-quality chromosome-level genome assembly of rohu carp, Labeo rohita.</title>
        <authorList>
            <person name="Arick M.A. II"/>
            <person name="Hsu C.-Y."/>
            <person name="Magbanua Z."/>
            <person name="Pechanova O."/>
            <person name="Grover C."/>
            <person name="Miller E."/>
            <person name="Thrash A."/>
            <person name="Ezzel L."/>
            <person name="Alam S."/>
            <person name="Benzie J."/>
            <person name="Hamilton M."/>
            <person name="Karsi A."/>
            <person name="Lawrence M.L."/>
            <person name="Peterson D.G."/>
        </authorList>
    </citation>
    <scope>NUCLEOTIDE SEQUENCE [LARGE SCALE GENOMIC DNA]</scope>
    <source>
        <strain evidence="3">BAU-BD-2019</strain>
        <tissue evidence="2">Blood</tissue>
    </source>
</reference>
<proteinExistence type="predicted"/>
<dbReference type="InterPro" id="IPR001810">
    <property type="entry name" value="F-box_dom"/>
</dbReference>
<organism evidence="2 3">
    <name type="scientific">Labeo rohita</name>
    <name type="common">Indian major carp</name>
    <name type="synonym">Cyprinus rohita</name>
    <dbReference type="NCBI Taxonomy" id="84645"/>
    <lineage>
        <taxon>Eukaryota</taxon>
        <taxon>Metazoa</taxon>
        <taxon>Chordata</taxon>
        <taxon>Craniata</taxon>
        <taxon>Vertebrata</taxon>
        <taxon>Euteleostomi</taxon>
        <taxon>Actinopterygii</taxon>
        <taxon>Neopterygii</taxon>
        <taxon>Teleostei</taxon>
        <taxon>Ostariophysi</taxon>
        <taxon>Cypriniformes</taxon>
        <taxon>Cyprinidae</taxon>
        <taxon>Labeoninae</taxon>
        <taxon>Labeonini</taxon>
        <taxon>Labeo</taxon>
    </lineage>
</organism>
<evidence type="ECO:0000259" key="1">
    <source>
        <dbReference type="PROSITE" id="PS50181"/>
    </source>
</evidence>
<dbReference type="Gene3D" id="3.80.10.10">
    <property type="entry name" value="Ribonuclease Inhibitor"/>
    <property type="match status" value="1"/>
</dbReference>
<evidence type="ECO:0000313" key="3">
    <source>
        <dbReference type="Proteomes" id="UP000830375"/>
    </source>
</evidence>
<dbReference type="Proteomes" id="UP000830375">
    <property type="component" value="Unassembled WGS sequence"/>
</dbReference>